<evidence type="ECO:0000256" key="1">
    <source>
        <dbReference type="SAM" id="MobiDB-lite"/>
    </source>
</evidence>
<organism evidence="2 3">
    <name type="scientific">Actinomadura chokoriensis</name>
    <dbReference type="NCBI Taxonomy" id="454156"/>
    <lineage>
        <taxon>Bacteria</taxon>
        <taxon>Bacillati</taxon>
        <taxon>Actinomycetota</taxon>
        <taxon>Actinomycetes</taxon>
        <taxon>Streptosporangiales</taxon>
        <taxon>Thermomonosporaceae</taxon>
        <taxon>Actinomadura</taxon>
    </lineage>
</organism>
<protein>
    <recommendedName>
        <fullName evidence="4">Transposase family protein</fullName>
    </recommendedName>
</protein>
<dbReference type="RefSeq" id="WP_371941558.1">
    <property type="nucleotide sequence ID" value="NZ_JAXCEH010000007.1"/>
</dbReference>
<evidence type="ECO:0000313" key="2">
    <source>
        <dbReference type="EMBL" id="MFA1554919.1"/>
    </source>
</evidence>
<feature type="region of interest" description="Disordered" evidence="1">
    <location>
        <begin position="1"/>
        <end position="23"/>
    </location>
</feature>
<dbReference type="Proteomes" id="UP001569904">
    <property type="component" value="Unassembled WGS sequence"/>
</dbReference>
<evidence type="ECO:0000313" key="3">
    <source>
        <dbReference type="Proteomes" id="UP001569904"/>
    </source>
</evidence>
<sequence length="72" mass="7436">MLDALRQQGIQGEGREAEPSAGVIDSHSVKAADTLGLLITLITVTVCAAGVQDRDDAKGALPGLYLTSPTCR</sequence>
<gene>
    <name evidence="2" type="ORF">SM436_14620</name>
</gene>
<comment type="caution">
    <text evidence="2">The sequence shown here is derived from an EMBL/GenBank/DDBJ whole genome shotgun (WGS) entry which is preliminary data.</text>
</comment>
<reference evidence="2 3" key="1">
    <citation type="submission" date="2023-11" db="EMBL/GenBank/DDBJ databases">
        <title>Actinomadura monticuli sp. nov., isolated from volcanic ash.</title>
        <authorList>
            <person name="Lee S.D."/>
            <person name="Yang H."/>
            <person name="Kim I.S."/>
        </authorList>
    </citation>
    <scope>NUCLEOTIDE SEQUENCE [LARGE SCALE GENOMIC DNA]</scope>
    <source>
        <strain evidence="2 3">DSM 45346</strain>
    </source>
</reference>
<accession>A0ABV4QWJ1</accession>
<evidence type="ECO:0008006" key="4">
    <source>
        <dbReference type="Google" id="ProtNLM"/>
    </source>
</evidence>
<dbReference type="EMBL" id="JAXCEH010000007">
    <property type="protein sequence ID" value="MFA1554919.1"/>
    <property type="molecule type" value="Genomic_DNA"/>
</dbReference>
<name>A0ABV4QWJ1_9ACTN</name>
<proteinExistence type="predicted"/>
<keyword evidence="3" id="KW-1185">Reference proteome</keyword>